<reference evidence="1 2" key="1">
    <citation type="submission" date="2019-10" db="EMBL/GenBank/DDBJ databases">
        <title>Genomic and transcriptomic insights into the perfect genentic adaptation of a filamentous nitrogen-fixing cyanobacterium to rice fields.</title>
        <authorList>
            <person name="Chen Z."/>
        </authorList>
    </citation>
    <scope>NUCLEOTIDE SEQUENCE [LARGE SCALE GENOMIC DNA]</scope>
    <source>
        <strain evidence="1">CCNUC1</strain>
    </source>
</reference>
<evidence type="ECO:0000313" key="2">
    <source>
        <dbReference type="Proteomes" id="UP000326678"/>
    </source>
</evidence>
<dbReference type="Proteomes" id="UP000326678">
    <property type="component" value="Chromosome Gxm1"/>
</dbReference>
<sequence length="37" mass="4352">MLIGINLSNDEWNLRNLGAHKQSPLLKNRYDRKVDKT</sequence>
<keyword evidence="2" id="KW-1185">Reference proteome</keyword>
<dbReference type="AlphaFoldDB" id="A0A5P8VVA2"/>
<organism evidence="1 2">
    <name type="scientific">Nostoc sphaeroides CCNUC1</name>
    <dbReference type="NCBI Taxonomy" id="2653204"/>
    <lineage>
        <taxon>Bacteria</taxon>
        <taxon>Bacillati</taxon>
        <taxon>Cyanobacteriota</taxon>
        <taxon>Cyanophyceae</taxon>
        <taxon>Nostocales</taxon>
        <taxon>Nostocaceae</taxon>
        <taxon>Nostoc</taxon>
    </lineage>
</organism>
<dbReference type="EMBL" id="CP045226">
    <property type="protein sequence ID" value="QFS44294.1"/>
    <property type="molecule type" value="Genomic_DNA"/>
</dbReference>
<name>A0A5P8VVA2_9NOSO</name>
<protein>
    <submittedName>
        <fullName evidence="1">Uncharacterized protein</fullName>
    </submittedName>
</protein>
<evidence type="ECO:0000313" key="1">
    <source>
        <dbReference type="EMBL" id="QFS44294.1"/>
    </source>
</evidence>
<dbReference type="KEGG" id="nsh:GXM_01767"/>
<gene>
    <name evidence="1" type="ORF">GXM_01767</name>
</gene>
<accession>A0A5P8VVA2</accession>
<proteinExistence type="predicted"/>